<dbReference type="EMBL" id="KZ998354">
    <property type="protein sequence ID" value="RKO86255.1"/>
    <property type="molecule type" value="Genomic_DNA"/>
</dbReference>
<dbReference type="Proteomes" id="UP000269721">
    <property type="component" value="Unassembled WGS sequence"/>
</dbReference>
<sequence>MTGNGVNNAPALKQGKIGIAVSDDCTDAVSRALFSVLFLLHALCRLMSTIHLMISLFISLIVYGFSLPYNLIILIAVINDTVTLVISVNNAKISKCPDKVCLDQLLFLWFVLGVLLVCPSFTQYFIAKEMSNVDPGILQTIMYHQISSCPHFAIFSTPLLSYNLIILLAVLNNTATLVISVDNAKISKGPDKLGICYLLFLSFVPGVLLVCPSFAQYFIAKKVFNVDPGVLQAIMYLQISSCPHFVTFSTCQPN</sequence>
<dbReference type="InterPro" id="IPR023214">
    <property type="entry name" value="HAD_sf"/>
</dbReference>
<dbReference type="Gene3D" id="3.40.50.1000">
    <property type="entry name" value="HAD superfamily/HAD-like"/>
    <property type="match status" value="1"/>
</dbReference>
<proteinExistence type="predicted"/>
<evidence type="ECO:0000256" key="1">
    <source>
        <dbReference type="SAM" id="Phobius"/>
    </source>
</evidence>
<feature type="transmembrane region" description="Helical" evidence="1">
    <location>
        <begin position="105"/>
        <end position="126"/>
    </location>
</feature>
<dbReference type="AlphaFoldDB" id="A0A4P9W4R4"/>
<dbReference type="InterPro" id="IPR001757">
    <property type="entry name" value="P_typ_ATPase"/>
</dbReference>
<feature type="transmembrane region" description="Helical" evidence="1">
    <location>
        <begin position="193"/>
        <end position="219"/>
    </location>
</feature>
<dbReference type="Gene3D" id="1.20.1110.10">
    <property type="entry name" value="Calcium-transporting ATPase, transmembrane domain"/>
    <property type="match status" value="2"/>
</dbReference>
<organism evidence="2 3">
    <name type="scientific">Blyttiomyces helicus</name>
    <dbReference type="NCBI Taxonomy" id="388810"/>
    <lineage>
        <taxon>Eukaryota</taxon>
        <taxon>Fungi</taxon>
        <taxon>Fungi incertae sedis</taxon>
        <taxon>Chytridiomycota</taxon>
        <taxon>Chytridiomycota incertae sedis</taxon>
        <taxon>Chytridiomycetes</taxon>
        <taxon>Chytridiomycetes incertae sedis</taxon>
        <taxon>Blyttiomyces</taxon>
    </lineage>
</organism>
<accession>A0A4P9W4R4</accession>
<dbReference type="GO" id="GO:0005524">
    <property type="term" value="F:ATP binding"/>
    <property type="evidence" value="ECO:0007669"/>
    <property type="project" value="InterPro"/>
</dbReference>
<evidence type="ECO:0000313" key="2">
    <source>
        <dbReference type="EMBL" id="RKO86255.1"/>
    </source>
</evidence>
<protein>
    <submittedName>
        <fullName evidence="2">Uncharacterized protein</fullName>
    </submittedName>
</protein>
<dbReference type="PRINTS" id="PR00119">
    <property type="entry name" value="CATATPASE"/>
</dbReference>
<dbReference type="GO" id="GO:0016020">
    <property type="term" value="C:membrane"/>
    <property type="evidence" value="ECO:0007669"/>
    <property type="project" value="InterPro"/>
</dbReference>
<name>A0A4P9W4R4_9FUNG</name>
<dbReference type="OrthoDB" id="116380at2759"/>
<dbReference type="GO" id="GO:0016887">
    <property type="term" value="F:ATP hydrolysis activity"/>
    <property type="evidence" value="ECO:0007669"/>
    <property type="project" value="InterPro"/>
</dbReference>
<feature type="transmembrane region" description="Helical" evidence="1">
    <location>
        <begin position="160"/>
        <end position="181"/>
    </location>
</feature>
<reference evidence="3" key="1">
    <citation type="journal article" date="2018" name="Nat. Microbiol.">
        <title>Leveraging single-cell genomics to expand the fungal tree of life.</title>
        <authorList>
            <person name="Ahrendt S.R."/>
            <person name="Quandt C.A."/>
            <person name="Ciobanu D."/>
            <person name="Clum A."/>
            <person name="Salamov A."/>
            <person name="Andreopoulos B."/>
            <person name="Cheng J.F."/>
            <person name="Woyke T."/>
            <person name="Pelin A."/>
            <person name="Henrissat B."/>
            <person name="Reynolds N.K."/>
            <person name="Benny G.L."/>
            <person name="Smith M.E."/>
            <person name="James T.Y."/>
            <person name="Grigoriev I.V."/>
        </authorList>
    </citation>
    <scope>NUCLEOTIDE SEQUENCE [LARGE SCALE GENOMIC DNA]</scope>
</reference>
<keyword evidence="1" id="KW-1133">Transmembrane helix</keyword>
<evidence type="ECO:0000313" key="3">
    <source>
        <dbReference type="Proteomes" id="UP000269721"/>
    </source>
</evidence>
<keyword evidence="1" id="KW-0472">Membrane</keyword>
<keyword evidence="3" id="KW-1185">Reference proteome</keyword>
<gene>
    <name evidence="2" type="ORF">BDK51DRAFT_31847</name>
</gene>
<dbReference type="PRINTS" id="PR00120">
    <property type="entry name" value="HATPASE"/>
</dbReference>
<keyword evidence="1" id="KW-0812">Transmembrane</keyword>